<gene>
    <name evidence="1" type="ORF">GCM10009118_20830</name>
</gene>
<dbReference type="Proteomes" id="UP001501126">
    <property type="component" value="Unassembled WGS sequence"/>
</dbReference>
<evidence type="ECO:0000313" key="2">
    <source>
        <dbReference type="Proteomes" id="UP001501126"/>
    </source>
</evidence>
<protein>
    <recommendedName>
        <fullName evidence="3">HMA domain-containing protein</fullName>
    </recommendedName>
</protein>
<evidence type="ECO:0008006" key="3">
    <source>
        <dbReference type="Google" id="ProtNLM"/>
    </source>
</evidence>
<proteinExistence type="predicted"/>
<sequence length="79" mass="9015">MNNLSQETEEVKIEVFSTNVLDRIIADKLIDSLVKLFPGTIVSFDLEDCDHVLRVEGVNFESEVILQVVRNLGYKISYL</sequence>
<comment type="caution">
    <text evidence="1">The sequence shown here is derived from an EMBL/GenBank/DDBJ whole genome shotgun (WGS) entry which is preliminary data.</text>
</comment>
<organism evidence="1 2">
    <name type="scientific">Wandonia haliotis</name>
    <dbReference type="NCBI Taxonomy" id="574963"/>
    <lineage>
        <taxon>Bacteria</taxon>
        <taxon>Pseudomonadati</taxon>
        <taxon>Bacteroidota</taxon>
        <taxon>Flavobacteriia</taxon>
        <taxon>Flavobacteriales</taxon>
        <taxon>Crocinitomicaceae</taxon>
        <taxon>Wandonia</taxon>
    </lineage>
</organism>
<keyword evidence="2" id="KW-1185">Reference proteome</keyword>
<accession>A0ABP3Y289</accession>
<evidence type="ECO:0000313" key="1">
    <source>
        <dbReference type="EMBL" id="GAA0875674.1"/>
    </source>
</evidence>
<dbReference type="EMBL" id="BAAAFH010000011">
    <property type="protein sequence ID" value="GAA0875674.1"/>
    <property type="molecule type" value="Genomic_DNA"/>
</dbReference>
<dbReference type="RefSeq" id="WP_343787408.1">
    <property type="nucleotide sequence ID" value="NZ_BAAAFH010000011.1"/>
</dbReference>
<name>A0ABP3Y289_9FLAO</name>
<reference evidence="2" key="1">
    <citation type="journal article" date="2019" name="Int. J. Syst. Evol. Microbiol.">
        <title>The Global Catalogue of Microorganisms (GCM) 10K type strain sequencing project: providing services to taxonomists for standard genome sequencing and annotation.</title>
        <authorList>
            <consortium name="The Broad Institute Genomics Platform"/>
            <consortium name="The Broad Institute Genome Sequencing Center for Infectious Disease"/>
            <person name="Wu L."/>
            <person name="Ma J."/>
        </authorList>
    </citation>
    <scope>NUCLEOTIDE SEQUENCE [LARGE SCALE GENOMIC DNA]</scope>
    <source>
        <strain evidence="2">JCM 16083</strain>
    </source>
</reference>